<reference key="2">
    <citation type="submission" date="2011-10" db="EMBL/GenBank/DDBJ databases">
        <title>The genome and transcriptome sequence of Clonorchis sinensis provide insights into the carcinogenic liver fluke.</title>
        <authorList>
            <person name="Wang X."/>
            <person name="Huang Y."/>
            <person name="Chen W."/>
            <person name="Liu H."/>
            <person name="Guo L."/>
            <person name="Chen Y."/>
            <person name="Luo F."/>
            <person name="Zhou W."/>
            <person name="Sun J."/>
            <person name="Mao Q."/>
            <person name="Liang P."/>
            <person name="Zhou C."/>
            <person name="Tian Y."/>
            <person name="Men J."/>
            <person name="Lv X."/>
            <person name="Huang L."/>
            <person name="Zhou J."/>
            <person name="Hu Y."/>
            <person name="Li R."/>
            <person name="Zhang F."/>
            <person name="Lei H."/>
            <person name="Li X."/>
            <person name="Hu X."/>
            <person name="Liang C."/>
            <person name="Xu J."/>
            <person name="Wu Z."/>
            <person name="Yu X."/>
        </authorList>
    </citation>
    <scope>NUCLEOTIDE SEQUENCE</scope>
    <source>
        <strain>Henan</strain>
    </source>
</reference>
<evidence type="ECO:0000256" key="2">
    <source>
        <dbReference type="ARBA" id="ARBA00022692"/>
    </source>
</evidence>
<dbReference type="Proteomes" id="UP000008909">
    <property type="component" value="Unassembled WGS sequence"/>
</dbReference>
<dbReference type="AlphaFoldDB" id="G7YP82"/>
<dbReference type="GO" id="GO:0072594">
    <property type="term" value="P:establishment of protein localization to organelle"/>
    <property type="evidence" value="ECO:0007669"/>
    <property type="project" value="TreeGrafter"/>
</dbReference>
<dbReference type="EMBL" id="DF143921">
    <property type="protein sequence ID" value="GAA54763.1"/>
    <property type="molecule type" value="Genomic_DNA"/>
</dbReference>
<keyword evidence="9" id="KW-1185">Reference proteome</keyword>
<evidence type="ECO:0000256" key="5">
    <source>
        <dbReference type="ARBA" id="ARBA00023136"/>
    </source>
</evidence>
<evidence type="ECO:0000256" key="6">
    <source>
        <dbReference type="ARBA" id="ARBA00023180"/>
    </source>
</evidence>
<feature type="transmembrane region" description="Helical" evidence="7">
    <location>
        <begin position="711"/>
        <end position="731"/>
    </location>
</feature>
<keyword evidence="6" id="KW-0325">Glycoprotein</keyword>
<dbReference type="GO" id="GO:0005886">
    <property type="term" value="C:plasma membrane"/>
    <property type="evidence" value="ECO:0007669"/>
    <property type="project" value="TreeGrafter"/>
</dbReference>
<name>G7YP82_CLOSI</name>
<dbReference type="PANTHER" id="PTHR11506:SF35">
    <property type="entry name" value="LYSOSOME-ASSOCIATED MEMBRANE GLYCOPROTEIN 5"/>
    <property type="match status" value="1"/>
</dbReference>
<sequence>MARKLLDAYSNVNDEACLEVKWKRIEEAMLSAVRSVFPSHMTRLNERWISSRSADCFAARKTVPATGDCDDTRRIIRSSKNDRERCWISKEMEENFAADHNQNPSTTFVNGQSGYSAKAALCKLDKRKHKERDYPPNSALKMSPRMVTKRLQINCQARRTDHQPPDQIPITHSISDVFKLCGVGAINSIDSETSDGSTNITSYTFIPSGTTLSLNDTVYTESGNKTILMDVQTDVSGSQLTECSMVIYIQREKDYFAWTNMSLIFSFDDAEAAQSFPREKQYLNSSTSKKFMTRVSDVYECQSPIPVAFGANVSVVFRNMTFQAFDAVSDPGDNRARETCLRDFKTNVPITALTGASLLVIVVLGIISLQEICKQPLDFITLRNSRRHRLRDMNIVHLLLSPTTSRRRHVSGKLRFNTTACDHNEKHNWTSQMEPARLIRIIAVSSDDYNNLCTMLEFRAHMHIYYKTDDNETECHSVPVELQASEPLANFGAKLFAPVTLSNDSWHLTDKERKQRHRAPESHPAVIRIVTTEPKCCTNSIRCFSVPLAGGAVDDGALDGWRLNFTWLRTPESYETGEEGWSSVGAPIGSLSGVYDMVRVTLLYTPQFENKEVLAVSSDAVERFQARVGDFFECASNTDIVLTGENVTKLDNFGGNDPWNFSPELQHWAPGLKVILSMTDVRAQAFSDVNVPEFTGAGVVCVEDHSQDGTMSIVIGLSICALVILVLLGLAMSHLKDRERSFGMLENPEKTSFTRVDRSATVL</sequence>
<keyword evidence="4 7" id="KW-1133">Transmembrane helix</keyword>
<keyword evidence="2 7" id="KW-0812">Transmembrane</keyword>
<comment type="subcellular location">
    <subcellularLocation>
        <location evidence="1">Cell membrane</location>
        <topology evidence="1">Single-pass type I membrane protein</topology>
    </subcellularLocation>
</comment>
<protein>
    <submittedName>
        <fullName evidence="8">Uncharacterized protein</fullName>
    </submittedName>
</protein>
<keyword evidence="3" id="KW-0732">Signal</keyword>
<proteinExistence type="predicted"/>
<evidence type="ECO:0000313" key="9">
    <source>
        <dbReference type="Proteomes" id="UP000008909"/>
    </source>
</evidence>
<gene>
    <name evidence="8" type="ORF">CLF_105380</name>
</gene>
<evidence type="ECO:0000256" key="4">
    <source>
        <dbReference type="ARBA" id="ARBA00022989"/>
    </source>
</evidence>
<dbReference type="PANTHER" id="PTHR11506">
    <property type="entry name" value="LYSOSOME-ASSOCIATED MEMBRANE GLYCOPROTEIN"/>
    <property type="match status" value="1"/>
</dbReference>
<evidence type="ECO:0000256" key="1">
    <source>
        <dbReference type="ARBA" id="ARBA00004251"/>
    </source>
</evidence>
<dbReference type="GO" id="GO:0005765">
    <property type="term" value="C:lysosomal membrane"/>
    <property type="evidence" value="ECO:0007669"/>
    <property type="project" value="TreeGrafter"/>
</dbReference>
<evidence type="ECO:0000256" key="3">
    <source>
        <dbReference type="ARBA" id="ARBA00022729"/>
    </source>
</evidence>
<organism evidence="8 9">
    <name type="scientific">Clonorchis sinensis</name>
    <name type="common">Chinese liver fluke</name>
    <dbReference type="NCBI Taxonomy" id="79923"/>
    <lineage>
        <taxon>Eukaryota</taxon>
        <taxon>Metazoa</taxon>
        <taxon>Spiralia</taxon>
        <taxon>Lophotrochozoa</taxon>
        <taxon>Platyhelminthes</taxon>
        <taxon>Trematoda</taxon>
        <taxon>Digenea</taxon>
        <taxon>Opisthorchiida</taxon>
        <taxon>Opisthorchiata</taxon>
        <taxon>Opisthorchiidae</taxon>
        <taxon>Clonorchis</taxon>
    </lineage>
</organism>
<accession>G7YP82</accession>
<evidence type="ECO:0000313" key="8">
    <source>
        <dbReference type="EMBL" id="GAA54763.1"/>
    </source>
</evidence>
<dbReference type="Gene3D" id="2.40.160.110">
    <property type="match status" value="2"/>
</dbReference>
<dbReference type="InterPro" id="IPR002000">
    <property type="entry name" value="Lysosome-assoc_membr_glycop"/>
</dbReference>
<reference evidence="8" key="1">
    <citation type="journal article" date="2011" name="Genome Biol.">
        <title>The draft genome of the carcinogenic human liver fluke Clonorchis sinensis.</title>
        <authorList>
            <person name="Wang X."/>
            <person name="Chen W."/>
            <person name="Huang Y."/>
            <person name="Sun J."/>
            <person name="Men J."/>
            <person name="Liu H."/>
            <person name="Luo F."/>
            <person name="Guo L."/>
            <person name="Lv X."/>
            <person name="Deng C."/>
            <person name="Zhou C."/>
            <person name="Fan Y."/>
            <person name="Li X."/>
            <person name="Huang L."/>
            <person name="Hu Y."/>
            <person name="Liang C."/>
            <person name="Hu X."/>
            <person name="Xu J."/>
            <person name="Yu X."/>
        </authorList>
    </citation>
    <scope>NUCLEOTIDE SEQUENCE [LARGE SCALE GENOMIC DNA]</scope>
    <source>
        <strain evidence="8">Henan</strain>
    </source>
</reference>
<dbReference type="GO" id="GO:0031902">
    <property type="term" value="C:late endosome membrane"/>
    <property type="evidence" value="ECO:0007669"/>
    <property type="project" value="TreeGrafter"/>
</dbReference>
<keyword evidence="5 7" id="KW-0472">Membrane</keyword>
<evidence type="ECO:0000256" key="7">
    <source>
        <dbReference type="SAM" id="Phobius"/>
    </source>
</evidence>